<evidence type="ECO:0000256" key="1">
    <source>
        <dbReference type="SAM" id="MobiDB-lite"/>
    </source>
</evidence>
<evidence type="ECO:0000313" key="4">
    <source>
        <dbReference type="Proteomes" id="UP000192257"/>
    </source>
</evidence>
<organism evidence="3 4">
    <name type="scientific">Trypanosoma theileri</name>
    <dbReference type="NCBI Taxonomy" id="67003"/>
    <lineage>
        <taxon>Eukaryota</taxon>
        <taxon>Discoba</taxon>
        <taxon>Euglenozoa</taxon>
        <taxon>Kinetoplastea</taxon>
        <taxon>Metakinetoplastina</taxon>
        <taxon>Trypanosomatida</taxon>
        <taxon>Trypanosomatidae</taxon>
        <taxon>Trypanosoma</taxon>
    </lineage>
</organism>
<reference evidence="3 4" key="1">
    <citation type="submission" date="2017-03" db="EMBL/GenBank/DDBJ databases">
        <title>An alternative strategy for trypanosome survival in the mammalian bloodstream revealed through genome and transcriptome analysis of the ubiquitous bovine parasite Trypanosoma (Megatrypanum) theileri.</title>
        <authorList>
            <person name="Kelly S."/>
            <person name="Ivens A."/>
            <person name="Mott A."/>
            <person name="O'Neill E."/>
            <person name="Emms D."/>
            <person name="Macleod O."/>
            <person name="Voorheis P."/>
            <person name="Matthews J."/>
            <person name="Matthews K."/>
            <person name="Carrington M."/>
        </authorList>
    </citation>
    <scope>NUCLEOTIDE SEQUENCE [LARGE SCALE GENOMIC DNA]</scope>
    <source>
        <strain evidence="3">Edinburgh</strain>
    </source>
</reference>
<feature type="compositionally biased region" description="Basic and acidic residues" evidence="1">
    <location>
        <begin position="108"/>
        <end position="118"/>
    </location>
</feature>
<feature type="compositionally biased region" description="Basic and acidic residues" evidence="1">
    <location>
        <begin position="260"/>
        <end position="270"/>
    </location>
</feature>
<feature type="region of interest" description="Disordered" evidence="1">
    <location>
        <begin position="28"/>
        <end position="364"/>
    </location>
</feature>
<feature type="transmembrane region" description="Helical" evidence="2">
    <location>
        <begin position="7"/>
        <end position="27"/>
    </location>
</feature>
<feature type="compositionally biased region" description="Polar residues" evidence="1">
    <location>
        <begin position="271"/>
        <end position="293"/>
    </location>
</feature>
<dbReference type="Proteomes" id="UP000192257">
    <property type="component" value="Unassembled WGS sequence"/>
</dbReference>
<accession>A0A1X0NF40</accession>
<comment type="caution">
    <text evidence="3">The sequence shown here is derived from an EMBL/GenBank/DDBJ whole genome shotgun (WGS) entry which is preliminary data.</text>
</comment>
<feature type="compositionally biased region" description="Low complexity" evidence="1">
    <location>
        <begin position="222"/>
        <end position="236"/>
    </location>
</feature>
<feature type="compositionally biased region" description="Basic and acidic residues" evidence="1">
    <location>
        <begin position="310"/>
        <end position="324"/>
    </location>
</feature>
<dbReference type="GeneID" id="39991278"/>
<dbReference type="RefSeq" id="XP_028877204.1">
    <property type="nucleotide sequence ID" value="XM_029031498.1"/>
</dbReference>
<feature type="compositionally biased region" description="Low complexity" evidence="1">
    <location>
        <begin position="325"/>
        <end position="350"/>
    </location>
</feature>
<protein>
    <submittedName>
        <fullName evidence="3">Uncharacterized protein</fullName>
    </submittedName>
</protein>
<feature type="compositionally biased region" description="Low complexity" evidence="1">
    <location>
        <begin position="128"/>
        <end position="141"/>
    </location>
</feature>
<dbReference type="EMBL" id="NBCO01000092">
    <property type="protein sequence ID" value="ORC82360.1"/>
    <property type="molecule type" value="Genomic_DNA"/>
</dbReference>
<name>A0A1X0NF40_9TRYP</name>
<keyword evidence="2" id="KW-0472">Membrane</keyword>
<keyword evidence="2" id="KW-1133">Transmembrane helix</keyword>
<dbReference type="AlphaFoldDB" id="A0A1X0NF40"/>
<feature type="compositionally biased region" description="Basic and acidic residues" evidence="1">
    <location>
        <begin position="145"/>
        <end position="167"/>
    </location>
</feature>
<keyword evidence="4" id="KW-1185">Reference proteome</keyword>
<evidence type="ECO:0000256" key="2">
    <source>
        <dbReference type="SAM" id="Phobius"/>
    </source>
</evidence>
<gene>
    <name evidence="3" type="ORF">TM35_000921040</name>
</gene>
<dbReference type="VEuPathDB" id="TriTrypDB:TM35_000921040"/>
<keyword evidence="2" id="KW-0812">Transmembrane</keyword>
<evidence type="ECO:0000313" key="3">
    <source>
        <dbReference type="EMBL" id="ORC82360.1"/>
    </source>
</evidence>
<sequence>MVLRRVFYFLVFLLNIICVCGATGVYGSSHPEPPEEAEALSPSQSDDSLDQRLTTDLSSNRDHSIGDLKTCTSNTKDCQPDPESPLEVATSECSSEPPGTCKQLAEVPPHHSPAEQRQESSVGAGEACSSGTTGTRCSSSGVDTEGSHGECDKLPKKEDCATTERTTKGNCGDDSGKTCPANQSDLTQKGKDHRGGQGVSAERGSVIADSSGKTSESGPGHSPTDTDPSTLTLTVVKPAAGESVGASTTAAQPESSGNSERGERSTKSESEATQSSSNTSDKESTNGSETNTAGSGTTSEGVEGGSDATTNEKERTPAESERTNNQETSSAESESNTTTITTTTLPPELTNNKKGDADSSSSISSSVWVRVPLLIVVTLACILVC</sequence>
<proteinExistence type="predicted"/>